<dbReference type="OrthoDB" id="272271at2759"/>
<dbReference type="InterPro" id="IPR050411">
    <property type="entry name" value="AlphaKG_dependent_hydroxylases"/>
</dbReference>
<protein>
    <recommendedName>
        <fullName evidence="3">TauD/TfdA-like domain-containing protein</fullName>
    </recommendedName>
</protein>
<evidence type="ECO:0000256" key="2">
    <source>
        <dbReference type="ARBA" id="ARBA00023194"/>
    </source>
</evidence>
<sequence length="410" mass="46524">MPIAVPQPSHSTGTLYKGQYQLRQGLTSGQHEPVESLIQPYPAFPKEVTGPTVWRREEYIDNPQLWKKEWTPEQIKELEESYNAFVKTGLDLPQINRETFPLSQSVTTFLSGIREHIVNGPGFILIKGLPVTEWPIHKSAAIYLAIGTILGITVSQNRKGHILGHVKDLGNDPTQIHKVRIYSTSARQFFHTDAADIVGLLCLAKAKEGGESDIVSAHHLWNTLQKERPDVAELLTKPDWYFDRKGETSEGQNEWIKKSVFYWHDGKLISHYDPYYVKSITRHVEAGHIPGHSPEQLEAIQVLEDTAQRLALHMVLAVGDIQFVADTHVFHARTAYVDYPPPEPRRHLLRLWLSTPVSEGGWKRPYSDSDYYKRGGIQVDHRRKVEMLSSAPSSLVKVNQQPETCPLDAE</sequence>
<dbReference type="PANTHER" id="PTHR10696">
    <property type="entry name" value="GAMMA-BUTYROBETAINE HYDROXYLASE-RELATED"/>
    <property type="match status" value="1"/>
</dbReference>
<proteinExistence type="predicted"/>
<dbReference type="Gene3D" id="3.60.130.10">
    <property type="entry name" value="Clavaminate synthase-like"/>
    <property type="match status" value="1"/>
</dbReference>
<name>A0A1A6A640_9TREE</name>
<organism evidence="4">
    <name type="scientific">Kwoniella dejecticola CBS 10117</name>
    <dbReference type="NCBI Taxonomy" id="1296121"/>
    <lineage>
        <taxon>Eukaryota</taxon>
        <taxon>Fungi</taxon>
        <taxon>Dikarya</taxon>
        <taxon>Basidiomycota</taxon>
        <taxon>Agaricomycotina</taxon>
        <taxon>Tremellomycetes</taxon>
        <taxon>Tremellales</taxon>
        <taxon>Cryptococcaceae</taxon>
        <taxon>Kwoniella</taxon>
    </lineage>
</organism>
<evidence type="ECO:0000256" key="1">
    <source>
        <dbReference type="ARBA" id="ARBA00023002"/>
    </source>
</evidence>
<dbReference type="GO" id="GO:0017000">
    <property type="term" value="P:antibiotic biosynthetic process"/>
    <property type="evidence" value="ECO:0007669"/>
    <property type="project" value="UniProtKB-KW"/>
</dbReference>
<dbReference type="GO" id="GO:0016491">
    <property type="term" value="F:oxidoreductase activity"/>
    <property type="evidence" value="ECO:0007669"/>
    <property type="project" value="UniProtKB-KW"/>
</dbReference>
<dbReference type="InterPro" id="IPR003819">
    <property type="entry name" value="TauD/TfdA-like"/>
</dbReference>
<keyword evidence="2" id="KW-0045">Antibiotic biosynthesis</keyword>
<dbReference type="STRING" id="1296121.A0A1A6A640"/>
<evidence type="ECO:0000259" key="3">
    <source>
        <dbReference type="Pfam" id="PF02668"/>
    </source>
</evidence>
<feature type="domain" description="TauD/TfdA-like" evidence="3">
    <location>
        <begin position="93"/>
        <end position="352"/>
    </location>
</feature>
<gene>
    <name evidence="4" type="ORF">I303_04857</name>
</gene>
<keyword evidence="1" id="KW-0560">Oxidoreductase</keyword>
<evidence type="ECO:0000313" key="4">
    <source>
        <dbReference type="EMBL" id="OBR85521.1"/>
    </source>
</evidence>
<dbReference type="PANTHER" id="PTHR10696:SF56">
    <property type="entry name" value="TAUD_TFDA-LIKE DOMAIN-CONTAINING PROTEIN"/>
    <property type="match status" value="1"/>
</dbReference>
<dbReference type="AlphaFoldDB" id="A0A1A6A640"/>
<dbReference type="EMBL" id="KI894031">
    <property type="protein sequence ID" value="OBR85521.1"/>
    <property type="molecule type" value="Genomic_DNA"/>
</dbReference>
<accession>A0A1A6A640</accession>
<dbReference type="SUPFAM" id="SSF51197">
    <property type="entry name" value="Clavaminate synthase-like"/>
    <property type="match status" value="1"/>
</dbReference>
<dbReference type="InterPro" id="IPR042098">
    <property type="entry name" value="TauD-like_sf"/>
</dbReference>
<reference evidence="4" key="1">
    <citation type="submission" date="2013-07" db="EMBL/GenBank/DDBJ databases">
        <title>The Genome Sequence of Cryptococcus dejecticola CBS10117.</title>
        <authorList>
            <consortium name="The Broad Institute Genome Sequencing Platform"/>
            <person name="Cuomo C."/>
            <person name="Litvintseva A."/>
            <person name="Chen Y."/>
            <person name="Heitman J."/>
            <person name="Sun S."/>
            <person name="Springer D."/>
            <person name="Dromer F."/>
            <person name="Young S.K."/>
            <person name="Zeng Q."/>
            <person name="Gargeya S."/>
            <person name="Fitzgerald M."/>
            <person name="Abouelleil A."/>
            <person name="Alvarado L."/>
            <person name="Berlin A.M."/>
            <person name="Chapman S.B."/>
            <person name="Dewar J."/>
            <person name="Goldberg J."/>
            <person name="Griggs A."/>
            <person name="Gujja S."/>
            <person name="Hansen M."/>
            <person name="Howarth C."/>
            <person name="Imamovic A."/>
            <person name="Larimer J."/>
            <person name="McCowan C."/>
            <person name="Murphy C."/>
            <person name="Pearson M."/>
            <person name="Priest M."/>
            <person name="Roberts A."/>
            <person name="Saif S."/>
            <person name="Shea T."/>
            <person name="Sykes S."/>
            <person name="Wortman J."/>
            <person name="Nusbaum C."/>
            <person name="Birren B."/>
        </authorList>
    </citation>
    <scope>NUCLEOTIDE SEQUENCE [LARGE SCALE GENOMIC DNA]</scope>
    <source>
        <strain evidence="4">CBS 10117</strain>
    </source>
</reference>
<dbReference type="VEuPathDB" id="FungiDB:I303_04857"/>
<dbReference type="Pfam" id="PF02668">
    <property type="entry name" value="TauD"/>
    <property type="match status" value="1"/>
</dbReference>